<gene>
    <name evidence="14" type="ORF">pdam_00004570</name>
</gene>
<keyword evidence="15" id="KW-1185">Reference proteome</keyword>
<accession>A0A3M6ULR8</accession>
<feature type="region of interest" description="Disordered" evidence="11">
    <location>
        <begin position="444"/>
        <end position="465"/>
    </location>
</feature>
<evidence type="ECO:0000256" key="6">
    <source>
        <dbReference type="ARBA" id="ARBA00023136"/>
    </source>
</evidence>
<feature type="domain" description="G-protein coupled receptors family 1 profile" evidence="13">
    <location>
        <begin position="53"/>
        <end position="296"/>
    </location>
</feature>
<comment type="similarity">
    <text evidence="10">Belongs to the G-protein coupled receptor 1 family.</text>
</comment>
<comment type="subcellular location">
    <subcellularLocation>
        <location evidence="1">Cell membrane</location>
        <topology evidence="1">Multi-pass membrane protein</topology>
    </subcellularLocation>
</comment>
<evidence type="ECO:0000259" key="13">
    <source>
        <dbReference type="PROSITE" id="PS50262"/>
    </source>
</evidence>
<sequence length="489" mass="55212">MNLNDSEIVNNASKSSVFSCWYYPSFSWEFGETTFPWVVFGITVFSSPVIVLLNVLEIAAVLTRKQLQRASTLLLCSMAVVDVLVGAVAMPLAAAVDLLIAYQTFLDNVCVLDFVGLTVMYCASWTTLSHLTVIAWERYVAIVKWREYKVMVTRQRVKKLTILAWLPAVIVATRCIVTAAGVDVEGFEKLAIIPGIFWGAAVILIVCFYTRAYLILRKQKVEMSQNCQVSILVRAKLNSKVAKTTGIITGTIIFTFLLPVAGMILGPYFEAIRKGSVFRLIETVMQLNSLANPLIYCYRDRSFRKTILELLRFKKPEANQATGVLRFVRRKKLFRSQEYEFEYKMKEKDPNPLRKTASFPDVAVVLVDFDLVSFSGSRLSRHMSAPSLDVRGARRWESDPQSEKLPCPAPVTTTITVNDQPGNAKHSDPKSTLNDFWRRKIPRSKSQRNISVSSELTSGCRDTQDFSTPKTNYRIIEKFTPLGRRASFP</sequence>
<feature type="transmembrane region" description="Helical" evidence="12">
    <location>
        <begin position="160"/>
        <end position="180"/>
    </location>
</feature>
<dbReference type="SUPFAM" id="SSF81321">
    <property type="entry name" value="Family A G protein-coupled receptor-like"/>
    <property type="match status" value="1"/>
</dbReference>
<evidence type="ECO:0000313" key="14">
    <source>
        <dbReference type="EMBL" id="RMX54519.1"/>
    </source>
</evidence>
<dbReference type="InterPro" id="IPR017452">
    <property type="entry name" value="GPCR_Rhodpsn_7TM"/>
</dbReference>
<keyword evidence="5 10" id="KW-0297">G-protein coupled receptor</keyword>
<feature type="transmembrane region" description="Helical" evidence="12">
    <location>
        <begin position="74"/>
        <end position="102"/>
    </location>
</feature>
<keyword evidence="9 10" id="KW-0807">Transducer</keyword>
<keyword evidence="7 10" id="KW-0675">Receptor</keyword>
<evidence type="ECO:0000256" key="10">
    <source>
        <dbReference type="RuleBase" id="RU000688"/>
    </source>
</evidence>
<name>A0A3M6ULR8_POCDA</name>
<dbReference type="EMBL" id="RCHS01001247">
    <property type="protein sequence ID" value="RMX54519.1"/>
    <property type="molecule type" value="Genomic_DNA"/>
</dbReference>
<feature type="transmembrane region" description="Helical" evidence="12">
    <location>
        <begin position="114"/>
        <end position="139"/>
    </location>
</feature>
<evidence type="ECO:0000256" key="8">
    <source>
        <dbReference type="ARBA" id="ARBA00023180"/>
    </source>
</evidence>
<dbReference type="OrthoDB" id="5990038at2759"/>
<dbReference type="GO" id="GO:0005886">
    <property type="term" value="C:plasma membrane"/>
    <property type="evidence" value="ECO:0007669"/>
    <property type="project" value="UniProtKB-SubCell"/>
</dbReference>
<dbReference type="GO" id="GO:0004930">
    <property type="term" value="F:G protein-coupled receptor activity"/>
    <property type="evidence" value="ECO:0007669"/>
    <property type="project" value="UniProtKB-KW"/>
</dbReference>
<dbReference type="PANTHER" id="PTHR24246">
    <property type="entry name" value="OLFACTORY RECEPTOR AND ADENOSINE RECEPTOR"/>
    <property type="match status" value="1"/>
</dbReference>
<dbReference type="Gene3D" id="1.20.1070.10">
    <property type="entry name" value="Rhodopsin 7-helix transmembrane proteins"/>
    <property type="match status" value="1"/>
</dbReference>
<keyword evidence="8" id="KW-0325">Glycoprotein</keyword>
<dbReference type="PROSITE" id="PS00237">
    <property type="entry name" value="G_PROTEIN_RECEP_F1_1"/>
    <property type="match status" value="1"/>
</dbReference>
<evidence type="ECO:0000256" key="12">
    <source>
        <dbReference type="SAM" id="Phobius"/>
    </source>
</evidence>
<evidence type="ECO:0000256" key="3">
    <source>
        <dbReference type="ARBA" id="ARBA00022692"/>
    </source>
</evidence>
<evidence type="ECO:0000256" key="11">
    <source>
        <dbReference type="SAM" id="MobiDB-lite"/>
    </source>
</evidence>
<dbReference type="AlphaFoldDB" id="A0A3M6ULR8"/>
<evidence type="ECO:0000313" key="15">
    <source>
        <dbReference type="Proteomes" id="UP000275408"/>
    </source>
</evidence>
<keyword evidence="2" id="KW-1003">Cell membrane</keyword>
<evidence type="ECO:0000256" key="7">
    <source>
        <dbReference type="ARBA" id="ARBA00023170"/>
    </source>
</evidence>
<keyword evidence="3 10" id="KW-0812">Transmembrane</keyword>
<dbReference type="Proteomes" id="UP000275408">
    <property type="component" value="Unassembled WGS sequence"/>
</dbReference>
<organism evidence="14 15">
    <name type="scientific">Pocillopora damicornis</name>
    <name type="common">Cauliflower coral</name>
    <name type="synonym">Millepora damicornis</name>
    <dbReference type="NCBI Taxonomy" id="46731"/>
    <lineage>
        <taxon>Eukaryota</taxon>
        <taxon>Metazoa</taxon>
        <taxon>Cnidaria</taxon>
        <taxon>Anthozoa</taxon>
        <taxon>Hexacorallia</taxon>
        <taxon>Scleractinia</taxon>
        <taxon>Astrocoeniina</taxon>
        <taxon>Pocilloporidae</taxon>
        <taxon>Pocillopora</taxon>
    </lineage>
</organism>
<dbReference type="InterPro" id="IPR000276">
    <property type="entry name" value="GPCR_Rhodpsn"/>
</dbReference>
<reference evidence="14 15" key="1">
    <citation type="journal article" date="2018" name="Sci. Rep.">
        <title>Comparative analysis of the Pocillopora damicornis genome highlights role of immune system in coral evolution.</title>
        <authorList>
            <person name="Cunning R."/>
            <person name="Bay R.A."/>
            <person name="Gillette P."/>
            <person name="Baker A.C."/>
            <person name="Traylor-Knowles N."/>
        </authorList>
    </citation>
    <scope>NUCLEOTIDE SEQUENCE [LARGE SCALE GENOMIC DNA]</scope>
    <source>
        <strain evidence="14">RSMAS</strain>
        <tissue evidence="14">Whole animal</tissue>
    </source>
</reference>
<comment type="caution">
    <text evidence="14">The sequence shown here is derived from an EMBL/GenBank/DDBJ whole genome shotgun (WGS) entry which is preliminary data.</text>
</comment>
<evidence type="ECO:0000256" key="4">
    <source>
        <dbReference type="ARBA" id="ARBA00022989"/>
    </source>
</evidence>
<feature type="transmembrane region" description="Helical" evidence="12">
    <location>
        <begin position="246"/>
        <end position="269"/>
    </location>
</feature>
<dbReference type="PANTHER" id="PTHR24246:SF27">
    <property type="entry name" value="ADENOSINE RECEPTOR, ISOFORM A"/>
    <property type="match status" value="1"/>
</dbReference>
<dbReference type="PRINTS" id="PR00237">
    <property type="entry name" value="GPCRRHODOPSN"/>
</dbReference>
<feature type="transmembrane region" description="Helical" evidence="12">
    <location>
        <begin position="192"/>
        <end position="214"/>
    </location>
</feature>
<evidence type="ECO:0000256" key="1">
    <source>
        <dbReference type="ARBA" id="ARBA00004651"/>
    </source>
</evidence>
<keyword evidence="6 12" id="KW-0472">Membrane</keyword>
<evidence type="ECO:0000256" key="9">
    <source>
        <dbReference type="ARBA" id="ARBA00023224"/>
    </source>
</evidence>
<feature type="compositionally biased region" description="Polar residues" evidence="11">
    <location>
        <begin position="447"/>
        <end position="465"/>
    </location>
</feature>
<protein>
    <recommendedName>
        <fullName evidence="13">G-protein coupled receptors family 1 profile domain-containing protein</fullName>
    </recommendedName>
</protein>
<proteinExistence type="inferred from homology"/>
<dbReference type="CDD" id="cd00637">
    <property type="entry name" value="7tm_classA_rhodopsin-like"/>
    <property type="match status" value="1"/>
</dbReference>
<keyword evidence="4 12" id="KW-1133">Transmembrane helix</keyword>
<dbReference type="PROSITE" id="PS50262">
    <property type="entry name" value="G_PROTEIN_RECEP_F1_2"/>
    <property type="match status" value="1"/>
</dbReference>
<dbReference type="Pfam" id="PF00001">
    <property type="entry name" value="7tm_1"/>
    <property type="match status" value="1"/>
</dbReference>
<evidence type="ECO:0000256" key="5">
    <source>
        <dbReference type="ARBA" id="ARBA00023040"/>
    </source>
</evidence>
<feature type="transmembrane region" description="Helical" evidence="12">
    <location>
        <begin position="37"/>
        <end position="62"/>
    </location>
</feature>
<evidence type="ECO:0000256" key="2">
    <source>
        <dbReference type="ARBA" id="ARBA00022475"/>
    </source>
</evidence>